<evidence type="ECO:0000256" key="2">
    <source>
        <dbReference type="ARBA" id="ARBA00022723"/>
    </source>
</evidence>
<accession>A0ABQ9JCU2</accession>
<dbReference type="InterPro" id="IPR027806">
    <property type="entry name" value="HARBI1_dom"/>
</dbReference>
<dbReference type="EMBL" id="JAPWTJ010000741">
    <property type="protein sequence ID" value="KAJ8975996.1"/>
    <property type="molecule type" value="Genomic_DNA"/>
</dbReference>
<name>A0ABQ9JCU2_9CUCU</name>
<proteinExistence type="predicted"/>
<gene>
    <name evidence="4" type="ORF">NQ317_006293</name>
</gene>
<keyword evidence="2" id="KW-0479">Metal-binding</keyword>
<evidence type="ECO:0000313" key="4">
    <source>
        <dbReference type="EMBL" id="KAJ8975996.1"/>
    </source>
</evidence>
<reference evidence="4" key="1">
    <citation type="journal article" date="2023" name="Insect Mol. Biol.">
        <title>Genome sequencing provides insights into the evolution of gene families encoding plant cell wall-degrading enzymes in longhorned beetles.</title>
        <authorList>
            <person name="Shin N.R."/>
            <person name="Okamura Y."/>
            <person name="Kirsch R."/>
            <person name="Pauchet Y."/>
        </authorList>
    </citation>
    <scope>NUCLEOTIDE SEQUENCE</scope>
    <source>
        <strain evidence="4">MMC_N1</strain>
    </source>
</reference>
<protein>
    <recommendedName>
        <fullName evidence="3">DDE Tnp4 domain-containing protein</fullName>
    </recommendedName>
</protein>
<dbReference type="Proteomes" id="UP001162164">
    <property type="component" value="Unassembled WGS sequence"/>
</dbReference>
<evidence type="ECO:0000256" key="1">
    <source>
        <dbReference type="ARBA" id="ARBA00001968"/>
    </source>
</evidence>
<sequence length="305" mass="34340">MTFVLLKTMIPKVINNIPKLVEIGELYLTIATPIASEGSAGSLLAILGDSTVREGELFVGSVLEPDPFFTYLDVGSNWYLGVSQSSVSRCITEVTDTLNNPADTYVSFPQNTEQLQNIRRNFYEKYNFPRVVGCIDCTYITIVPPVHDHPDYREYLYVNRKGYHSINVQFIGDNLKILNVIARYPGSTNDAFIWNSSNLQTLLRIICIILPNLCILHNVPDPEPEDENADFGLYDALRTEYNVVDPLGRVNPELAEGRRFKEPLLGIVLLEVCWLLVSRQADSSFFTELLPFTVVPNCIARDGLI</sequence>
<feature type="domain" description="DDE Tnp4" evidence="3">
    <location>
        <begin position="135"/>
        <end position="203"/>
    </location>
</feature>
<comment type="caution">
    <text evidence="4">The sequence shown here is derived from an EMBL/GenBank/DDBJ whole genome shotgun (WGS) entry which is preliminary data.</text>
</comment>
<evidence type="ECO:0000313" key="5">
    <source>
        <dbReference type="Proteomes" id="UP001162164"/>
    </source>
</evidence>
<dbReference type="Pfam" id="PF13359">
    <property type="entry name" value="DDE_Tnp_4"/>
    <property type="match status" value="1"/>
</dbReference>
<organism evidence="4 5">
    <name type="scientific">Molorchus minor</name>
    <dbReference type="NCBI Taxonomy" id="1323400"/>
    <lineage>
        <taxon>Eukaryota</taxon>
        <taxon>Metazoa</taxon>
        <taxon>Ecdysozoa</taxon>
        <taxon>Arthropoda</taxon>
        <taxon>Hexapoda</taxon>
        <taxon>Insecta</taxon>
        <taxon>Pterygota</taxon>
        <taxon>Neoptera</taxon>
        <taxon>Endopterygota</taxon>
        <taxon>Coleoptera</taxon>
        <taxon>Polyphaga</taxon>
        <taxon>Cucujiformia</taxon>
        <taxon>Chrysomeloidea</taxon>
        <taxon>Cerambycidae</taxon>
        <taxon>Lamiinae</taxon>
        <taxon>Monochamini</taxon>
        <taxon>Molorchus</taxon>
    </lineage>
</organism>
<comment type="cofactor">
    <cofactor evidence="1">
        <name>a divalent metal cation</name>
        <dbReference type="ChEBI" id="CHEBI:60240"/>
    </cofactor>
</comment>
<keyword evidence="5" id="KW-1185">Reference proteome</keyword>
<evidence type="ECO:0000259" key="3">
    <source>
        <dbReference type="Pfam" id="PF13359"/>
    </source>
</evidence>